<feature type="compositionally biased region" description="Acidic residues" evidence="1">
    <location>
        <begin position="17"/>
        <end position="26"/>
    </location>
</feature>
<proteinExistence type="predicted"/>
<evidence type="ECO:0000256" key="1">
    <source>
        <dbReference type="SAM" id="MobiDB-lite"/>
    </source>
</evidence>
<feature type="region of interest" description="Disordered" evidence="1">
    <location>
        <begin position="145"/>
        <end position="195"/>
    </location>
</feature>
<name>A0AAD2GBB8_9STRA</name>
<feature type="compositionally biased region" description="Polar residues" evidence="1">
    <location>
        <begin position="362"/>
        <end position="387"/>
    </location>
</feature>
<gene>
    <name evidence="2" type="ORF">CYCCA115_LOCUS23424</name>
</gene>
<dbReference type="Proteomes" id="UP001295423">
    <property type="component" value="Unassembled WGS sequence"/>
</dbReference>
<feature type="compositionally biased region" description="Basic and acidic residues" evidence="1">
    <location>
        <begin position="149"/>
        <end position="167"/>
    </location>
</feature>
<feature type="compositionally biased region" description="Basic residues" evidence="1">
    <location>
        <begin position="281"/>
        <end position="291"/>
    </location>
</feature>
<feature type="region of interest" description="Disordered" evidence="1">
    <location>
        <begin position="356"/>
        <end position="442"/>
    </location>
</feature>
<feature type="compositionally biased region" description="Basic residues" evidence="1">
    <location>
        <begin position="254"/>
        <end position="274"/>
    </location>
</feature>
<feature type="compositionally biased region" description="Acidic residues" evidence="1">
    <location>
        <begin position="50"/>
        <end position="73"/>
    </location>
</feature>
<keyword evidence="3" id="KW-1185">Reference proteome</keyword>
<feature type="region of interest" description="Disordered" evidence="1">
    <location>
        <begin position="1"/>
        <end position="74"/>
    </location>
</feature>
<feature type="region of interest" description="Disordered" evidence="1">
    <location>
        <begin position="480"/>
        <end position="500"/>
    </location>
</feature>
<evidence type="ECO:0000313" key="2">
    <source>
        <dbReference type="EMBL" id="CAJ1968842.1"/>
    </source>
</evidence>
<dbReference type="AlphaFoldDB" id="A0AAD2GBB8"/>
<protein>
    <submittedName>
        <fullName evidence="2">Uncharacterized protein</fullName>
    </submittedName>
</protein>
<feature type="region of interest" description="Disordered" evidence="1">
    <location>
        <begin position="201"/>
        <end position="220"/>
    </location>
</feature>
<feature type="compositionally biased region" description="Polar residues" evidence="1">
    <location>
        <begin position="420"/>
        <end position="436"/>
    </location>
</feature>
<evidence type="ECO:0000313" key="3">
    <source>
        <dbReference type="Proteomes" id="UP001295423"/>
    </source>
</evidence>
<organism evidence="2 3">
    <name type="scientific">Cylindrotheca closterium</name>
    <dbReference type="NCBI Taxonomy" id="2856"/>
    <lineage>
        <taxon>Eukaryota</taxon>
        <taxon>Sar</taxon>
        <taxon>Stramenopiles</taxon>
        <taxon>Ochrophyta</taxon>
        <taxon>Bacillariophyta</taxon>
        <taxon>Bacillariophyceae</taxon>
        <taxon>Bacillariophycidae</taxon>
        <taxon>Bacillariales</taxon>
        <taxon>Bacillariaceae</taxon>
        <taxon>Cylindrotheca</taxon>
    </lineage>
</organism>
<comment type="caution">
    <text evidence="2">The sequence shown here is derived from an EMBL/GenBank/DDBJ whole genome shotgun (WGS) entry which is preliminary data.</text>
</comment>
<feature type="compositionally biased region" description="Acidic residues" evidence="1">
    <location>
        <begin position="173"/>
        <end position="195"/>
    </location>
</feature>
<feature type="compositionally biased region" description="Basic and acidic residues" evidence="1">
    <location>
        <begin position="243"/>
        <end position="253"/>
    </location>
</feature>
<feature type="region of interest" description="Disordered" evidence="1">
    <location>
        <begin position="243"/>
        <end position="330"/>
    </location>
</feature>
<dbReference type="EMBL" id="CAKOGP040002411">
    <property type="protein sequence ID" value="CAJ1968842.1"/>
    <property type="molecule type" value="Genomic_DNA"/>
</dbReference>
<feature type="compositionally biased region" description="Pro residues" evidence="1">
    <location>
        <begin position="403"/>
        <end position="412"/>
    </location>
</feature>
<accession>A0AAD2GBB8</accession>
<sequence length="781" mass="87196">MSRPAKYRQIQTRSAESDGDDEDQDFNSDHDATLSDGGPSRNPRGPTPDTEPEDTAPEDTEAEAEESAEEEEREVPLNAWVHLTHEHCRAVCKGPTSNSKKDRIICGKLKTKCRLHRVLREEGHRAKPMWYEGIVSTKDKNTNTGDYIIHGRQDGFSRSEERMDESLNRATGLDDEESPSEDEEGPEDTDREETDFEATDFEASEGETEGHLNEDPEADALQELNDKIALMERETQLLRLKAERAKLEAESPKKKPARKGKQATPSKKKARATGRKQTPIARKKKLRKNKPPPKQVSIEEGNNTSKSPSKPTAATARKLDPELSATTTTAPSVLDTVLMKIQPFFVKLQESTEKMDRMMEQQALQENQTPSTTGTPNMIPMGSTNLPAANGHYDARTIERNGPAPPTLPTQTPPAVITPTRPTTYQGPIPTYQQDGSKGDSDKIHEIEITSVEIDKAMMPEAMTKNAEINGTYDRADDIAALPGKTSPGGGDSESGSGVSEDVLTRLAETLGSDNSKITMLDSGYGRRNRHGLGLITSEDTLLDAYKQCYKKEEVLFKNYRFRMMHYLGRLGYTSSFIDDYLERGLLPRIIRESFLNYTALIGKIMFKWNATADPWEDSEALVILKVHSSNLLDIRTNCNSKKMLLLQNYAYLRDAKKKGFVNDTITEKNFERQDRRNQRLRDELEAVKAIKGGPKEGRGNPHKDQDPSPKKCSHCKNRDLHIAAGLEHIKTVCPLKDQAGSWAKAAAGKVAAKYSNDNKGEKTRPMEEVIKEVSESWAKS</sequence>
<feature type="region of interest" description="Disordered" evidence="1">
    <location>
        <begin position="687"/>
        <end position="714"/>
    </location>
</feature>
<feature type="compositionally biased region" description="Basic and acidic residues" evidence="1">
    <location>
        <begin position="687"/>
        <end position="710"/>
    </location>
</feature>
<reference evidence="2" key="1">
    <citation type="submission" date="2023-08" db="EMBL/GenBank/DDBJ databases">
        <authorList>
            <person name="Audoor S."/>
            <person name="Bilcke G."/>
        </authorList>
    </citation>
    <scope>NUCLEOTIDE SEQUENCE</scope>
</reference>
<feature type="compositionally biased region" description="Polar residues" evidence="1">
    <location>
        <begin position="300"/>
        <end position="312"/>
    </location>
</feature>